<comment type="similarity">
    <text evidence="2 8">Belongs to the peptidase S8 family.</text>
</comment>
<dbReference type="Pfam" id="PF17963">
    <property type="entry name" value="Big_9"/>
    <property type="match status" value="1"/>
</dbReference>
<dbReference type="Pfam" id="PF07705">
    <property type="entry name" value="CARDB"/>
    <property type="match status" value="10"/>
</dbReference>
<feature type="domain" description="CARDB" evidence="11">
    <location>
        <begin position="1946"/>
        <end position="2054"/>
    </location>
</feature>
<dbReference type="PANTHER" id="PTHR43806">
    <property type="entry name" value="PEPTIDASE S8"/>
    <property type="match status" value="1"/>
</dbReference>
<dbReference type="Gene3D" id="2.60.40.680">
    <property type="match status" value="1"/>
</dbReference>
<dbReference type="Gene3D" id="2.60.40.3440">
    <property type="match status" value="1"/>
</dbReference>
<dbReference type="Pfam" id="PF24595">
    <property type="entry name" value="DUF7619"/>
    <property type="match status" value="1"/>
</dbReference>
<keyword evidence="5" id="KW-0732">Signal</keyword>
<dbReference type="Gene3D" id="2.60.120.380">
    <property type="match status" value="3"/>
</dbReference>
<feature type="domain" description="CARDB" evidence="11">
    <location>
        <begin position="2332"/>
        <end position="2438"/>
    </location>
</feature>
<keyword evidence="4 8" id="KW-0645">Protease</keyword>
<feature type="domain" description="SD-repeat containing protein B" evidence="12">
    <location>
        <begin position="5390"/>
        <end position="5474"/>
    </location>
</feature>
<evidence type="ECO:0000313" key="15">
    <source>
        <dbReference type="Proteomes" id="UP001365405"/>
    </source>
</evidence>
<feature type="active site" description="Charge relay system" evidence="8">
    <location>
        <position position="5862"/>
    </location>
</feature>
<feature type="domain" description="CARDB" evidence="11">
    <location>
        <begin position="3730"/>
        <end position="3839"/>
    </location>
</feature>
<evidence type="ECO:0000313" key="14">
    <source>
        <dbReference type="EMBL" id="MEK8049722.1"/>
    </source>
</evidence>
<dbReference type="InterPro" id="IPR036439">
    <property type="entry name" value="Dockerin_dom_sf"/>
</dbReference>
<feature type="domain" description="CARDB" evidence="11">
    <location>
        <begin position="3092"/>
        <end position="3201"/>
    </location>
</feature>
<dbReference type="InterPro" id="IPR036852">
    <property type="entry name" value="Peptidase_S8/S53_dom_sf"/>
</dbReference>
<feature type="domain" description="SD-repeat containing protein B" evidence="12">
    <location>
        <begin position="5493"/>
        <end position="5577"/>
    </location>
</feature>
<dbReference type="InterPro" id="IPR055353">
    <property type="entry name" value="DUF7619"/>
</dbReference>
<evidence type="ECO:0000256" key="5">
    <source>
        <dbReference type="ARBA" id="ARBA00022729"/>
    </source>
</evidence>
<feature type="domain" description="DUF7619" evidence="13">
    <location>
        <begin position="5106"/>
        <end position="5166"/>
    </location>
</feature>
<proteinExistence type="inferred from homology"/>
<evidence type="ECO:0000259" key="10">
    <source>
        <dbReference type="Pfam" id="PF00082"/>
    </source>
</evidence>
<evidence type="ECO:0000256" key="3">
    <source>
        <dbReference type="ARBA" id="ARBA00022525"/>
    </source>
</evidence>
<dbReference type="Pfam" id="PF17210">
    <property type="entry name" value="SdrD_B"/>
    <property type="match status" value="3"/>
</dbReference>
<dbReference type="EMBL" id="JBBUTH010000003">
    <property type="protein sequence ID" value="MEK8049722.1"/>
    <property type="molecule type" value="Genomic_DNA"/>
</dbReference>
<dbReference type="PROSITE" id="PS00137">
    <property type="entry name" value="SUBTILASE_HIS"/>
    <property type="match status" value="1"/>
</dbReference>
<reference evidence="14 15" key="1">
    <citation type="submission" date="2024-04" db="EMBL/GenBank/DDBJ databases">
        <title>Novel species of the genus Ideonella isolated from streams.</title>
        <authorList>
            <person name="Lu H."/>
        </authorList>
    </citation>
    <scope>NUCLEOTIDE SEQUENCE [LARGE SCALE GENOMIC DNA]</scope>
    <source>
        <strain evidence="14 15">DXS22W</strain>
    </source>
</reference>
<dbReference type="PRINTS" id="PR00723">
    <property type="entry name" value="SUBTILISIN"/>
</dbReference>
<dbReference type="PANTHER" id="PTHR43806:SF11">
    <property type="entry name" value="CEREVISIN-RELATED"/>
    <property type="match status" value="1"/>
</dbReference>
<evidence type="ECO:0000259" key="11">
    <source>
        <dbReference type="Pfam" id="PF07705"/>
    </source>
</evidence>
<feature type="domain" description="CARDB" evidence="11">
    <location>
        <begin position="1695"/>
        <end position="1811"/>
    </location>
</feature>
<dbReference type="Gene3D" id="2.60.40.10">
    <property type="entry name" value="Immunoglobulins"/>
    <property type="match status" value="19"/>
</dbReference>
<feature type="region of interest" description="Disordered" evidence="9">
    <location>
        <begin position="5940"/>
        <end position="5967"/>
    </location>
</feature>
<feature type="domain" description="CARDB" evidence="11">
    <location>
        <begin position="2068"/>
        <end position="2186"/>
    </location>
</feature>
<feature type="domain" description="CARDB" evidence="11">
    <location>
        <begin position="2713"/>
        <end position="2823"/>
    </location>
</feature>
<evidence type="ECO:0000259" key="12">
    <source>
        <dbReference type="Pfam" id="PF17210"/>
    </source>
</evidence>
<dbReference type="InterPro" id="IPR000209">
    <property type="entry name" value="Peptidase_S8/S53_dom"/>
</dbReference>
<dbReference type="RefSeq" id="WP_341409404.1">
    <property type="nucleotide sequence ID" value="NZ_JBBUTH010000003.1"/>
</dbReference>
<feature type="domain" description="CARDB" evidence="11">
    <location>
        <begin position="3342"/>
        <end position="3454"/>
    </location>
</feature>
<feature type="domain" description="CARDB" evidence="11">
    <location>
        <begin position="3466"/>
        <end position="3578"/>
    </location>
</feature>
<dbReference type="InterPro" id="IPR015500">
    <property type="entry name" value="Peptidase_S8_subtilisin-rel"/>
</dbReference>
<dbReference type="InterPro" id="IPR022398">
    <property type="entry name" value="Peptidase_S8_His-AS"/>
</dbReference>
<feature type="compositionally biased region" description="Gly residues" evidence="9">
    <location>
        <begin position="5940"/>
        <end position="5955"/>
    </location>
</feature>
<dbReference type="NCBIfam" id="NF012209">
    <property type="entry name" value="LEPR-8K"/>
    <property type="match status" value="1"/>
</dbReference>
<evidence type="ECO:0000256" key="2">
    <source>
        <dbReference type="ARBA" id="ARBA00011073"/>
    </source>
</evidence>
<evidence type="ECO:0000256" key="4">
    <source>
        <dbReference type="ARBA" id="ARBA00022670"/>
    </source>
</evidence>
<protein>
    <submittedName>
        <fullName evidence="14">CARDB domain-containing protein</fullName>
    </submittedName>
</protein>
<dbReference type="Gene3D" id="3.40.50.200">
    <property type="entry name" value="Peptidase S8/S53 domain"/>
    <property type="match status" value="1"/>
</dbReference>
<evidence type="ECO:0000256" key="8">
    <source>
        <dbReference type="PROSITE-ProRule" id="PRU01240"/>
    </source>
</evidence>
<dbReference type="InterPro" id="IPR050131">
    <property type="entry name" value="Peptidase_S8_subtilisin-like"/>
</dbReference>
<dbReference type="PROSITE" id="PS00136">
    <property type="entry name" value="SUBTILASE_ASP"/>
    <property type="match status" value="1"/>
</dbReference>
<dbReference type="InterPro" id="IPR033764">
    <property type="entry name" value="Sdr_B"/>
</dbReference>
<feature type="active site" description="Charge relay system" evidence="8">
    <location>
        <position position="5677"/>
    </location>
</feature>
<dbReference type="SUPFAM" id="SSF52743">
    <property type="entry name" value="Subtilisin-like"/>
    <property type="match status" value="1"/>
</dbReference>
<gene>
    <name evidence="14" type="ORF">AACH10_05705</name>
</gene>
<comment type="subcellular location">
    <subcellularLocation>
        <location evidence="1">Secreted</location>
    </subcellularLocation>
</comment>
<dbReference type="InterPro" id="IPR023827">
    <property type="entry name" value="Peptidase_S8_Asp-AS"/>
</dbReference>
<sequence length="6565" mass="681298">MDKLVTKLGQQAARRLSSWRCASAAATPFRRKALFESLEPRLLLSADVLPGAVPAVSAMNPVVAEVPTVSLTPQVSELSTPLSMQTFGALEGGLRVSGEMTGTVPSNPGDLPQSRDFSLALSEGQTLSVGVTLDAGTLTGHYGVALLVLDPDGNEVALDSQFDRAQIQSFVAGQAGVYTVRMEVAFWAEPGEYDLPEQVGWSLVAVADGAIEREALDNGDNDSRETAQWLDAARPLPLGGASRTAVAGQLQRSPSPDPDYYRVTLAAGEAIEVETTITAADGYLQLLDADGRLVASAVRTGETMSWQGPQGLPRFVSDTGGDYYLKVEAWWSGQTDLAPLGYALVVARNASLDPDVHDRLGESGVQLLAMAPAPVSEAMAAEVSLAPAAAGMGASRSFVAVAQGDTVVVDIAPIADSGLSGVMPLLFVIDTGTGLGLPVTPETPPEGQLGWRYSVAATPGQMLRLTVEADLAGQWVMQVQGAAGVQAAPQVQASAFDDGLVAASSTYQWMLLSEPVRADRMGQPHLFDAEGVELESPTLMVFNQGDYLYARLPGDLPAGAYRLVFDDGTLVDLTGQPMAGFEYSFELDTVAPQLLSPAPGAVVELQAVDQSITLQFDEPMARYWPSPTFTDAQGQNAALQWSHAWSEDGTVLTVRLSGELPEGIFTMTLPAWSMADEAGNPVDGDAAQVGVQPLQVRFAVDREVDVMPALAAREPLGSLVYASGLNAQLTPGDVDQFTIELAEGVTFTAVLSTQLGQSAATLPQLDLTLLDPLGNEVAYAASSAPGRALLLPGITTTMAGAWTLRVSSPEGGSGAYAASVIVGADVQREGTEVDGELQPSNGSRATAENLDGSALVLADGIDRLASVGRFAPSVDAVTGAVRSDLDFFRFTLEAGQSASIVMAVEGDTSVANLRMALFDDSGDWAASAGQIVAAAVSSPAADRIILDYTNHSDSAVTLFARPRGDTAARYSLVVTRGASFDIGATPDQPQALGPTGAVLGHLADGGDVGTGLGGGVGPITGSPATSLYVNDGSGHLWDVYSDGDVNNGTSDAYDGGLYLQLTDTQSGAGASFAADSGTLATDGRTLALTDSTTLGLQLDRRIYVPADDGFARYLDQVTNTGATTRTVTLTLNTNLGSDGGTNLIATDAAEAAAYDQADHWLVTDDIDGQWDPSMAHVVWGDGGQAPDLASLSVDRLNQRWTVTLAPGQTIGLLHFAVQADNQATARATAERLVGLPPEVLTGLSAAELASIVNFRTAASDAYHFWANAGDELALGVQAVGGGALPFALRLVDPEGVVRLDTGLPEGPMAGLSTGYTVQTSGRWTVQVLSSSAGGEYLLQVDGATGTPPAPQVVTSSPADGQAVNQLPYIDVTFDNFIRSDSAQADDMVLDSAALELGLAVQSVEVRSGKTLRFHLNGAPLVEGWVGWQMADGAVQGHDGQGSQAASGGMWIDLTGPGVLGATAGTMRAPLQSVQFWLSENLDMATVGVDDIAAFTGPQGEDLRGQIQSVSVEGGVVTVNLARQTAVGAYSITLGGQLRDLAGNLLDQDQDGTGGEAGDDSFTTTIVLTQVDLAIDSVTPPEALITGQSATVSYELRNGGDSVLPAGSSWTDRIWLQDMAGASYFVGNFGVYLGADLAPGATVTITQQILVPTSTSIPAGAYHVLVLADAYGNVDEVDEGNNQTRSDATLAFSVLRPDLVVRDITVPAAVDGGNNLTLTWTDFNQGSGNAGSGGGSYHYYDRIDLLDASGTVVNTWTPYFYTNGDIEAGTGEARSYTISVPNYRPEGDYRVRITTDTYNYVQEVGNENNNSTESAPFTVRQFDLQTVAVSASASTVTMGNQLTVSWEVRNTGSAAGSGGWYDQVQLIDPATGAQAWGAAVYVSPSLPAGGSYTNSYTFTVPVDAALAKGEYIVRVVADHYGYRGEGNEGNNARDAENRLTIVKASVPDLVVTDVTPGVATIAANLDLALSWTVANQGDAATTRGYYDDIFLVDAGGNSTYLTRLYQSGTVAAGSSLTRQAAVRVPHTLPVGNYTVRVVTDSLGSINELLNEGNNTGNSGAIAVTTAIVPDLRIDSIQLPQQITLGQPLTLNWTGSNIGTGDVAAGSGWYERVEFLRASDNASVYSTYVWVSPSGGVAAGGGSYTGTITFTPPLDATSLPEGNYRIRVTADGQSPRVNESNDNNNAYTAESLVPLVAAPTPDLVSVDVSVPGSAPANTRITVTWTDRNDGDAATASGYYSRIELVRVSNGGVYWSNDQYFAEPATIAVGGTATRSQEIVLPSSLAPGAYRVRVTTDPYGYVSEYDRENNNQAQSVDFTVTEAIRADLSNARITSELPASATFGSSLTLTYAVDNTGTGSTQNVQWTDRVRLVRVSDGAEISATTITSGNSGTGVAAGGSYSNTVTLSLPLTAGVETGDYRIEVITDQYAALNEANRSNNNGSSPLQVSVPALANLVVRDVVAPEAATAGLPVDVSWVVDNTGTGGLYLRYGSNYNYFHDRVYLYDASGTTQIADLGAFQVNGPFAADAEPLARVQRVTLPDSVVNGSYRIVVVTDVLDYINEHDGEGADNRAVSAVFTVTQPPRVDLQVDTVSVPAQASAGGTLSLTWRTRNAGSADFVGSFREQVQISPVADFSSGVQTLSPTLQFSGSITAGSAAERSADITLPISVNGANEVSKTWFVRVVTDTSNQVYEYNLENNNASTPGTTVITRPALPDLVVTVADAPAAAVAGSEVVVTYTVTNNGTADAGPRTDRVRLNVESGSAWALQVDNAVDGVLAAGASQTLTVRIALPVNSGNTGFSGRLRAQVTADIGANVVEYPFDDNNTRLDTDQMLVTLPPLANLTVGNIVAPVDALTETEVPLRWTITNSGAAATGSGWTDQLYLSADGVIDASDRLLGSFSAETVLAAGASIERVQTVTLPRDLVGTWRLLVRTDAGNQLYEGPAGEGDNVGVDADTFTTRLRPLPNLVVSSVTPPENAFSGQNAVVHWTVANTGTGATSAPVWHDRVYLSLDDTLDNADTLLASAVNPGYLDVGGAYANSAEFTLPRGIDGNYRFIVVTDADQQLFEGVNGSAAEADNTSAPAAARVTLTPPPDLKVSLVSAPPQAFSGEPVTVNWTVLNDGEGRTRETSWADRVYLSVDDRLDAGDTQLGDFWHAGALSTGESYNGAATVTLPIGVAGPFYFIVATDIYGSVYEHTSENNNSGVETTPTSILLTPPPDLEIVDAAFADTARAGTTYSVQLQVENLGGTATPERQAWWYDQVWLSLDDHIDASDLSLGTAWHYGVVADGSGYTAHVSGQLPSNLQGEFKLLARLDNGNQLFEGAQGDANNTQVLGAVSVYQSRPDLVVDTLSLPPSVEAGRTALFSWTVTNQGNGDTIAASWTDSLWVSLDDALGDGNDVLIGSVAHQGVLAPGASYTVDVAPALPFALKGAGRFYVRTDAGAQITESAEANNVSAVVQASIARRESDLTVSEAVVTPVAGDDRSFDLHFVVRNDGIAATHLNAWNDGVWLSTDGVIGAGDTRVKTVYRGNPLAAGDSYTVDLRITVPASVPEGSFKVLVRADEDSALIESAENNNVAQAQVSIGGLPSPDGELPIGGLEVLTPQFTVVAVDAPEAAFSGQQVTVRWTVRNDGDAAVNPYWWSSAYDQVFLSSDPFLDSGDISLGYASWGSQAGGGNEVERSLDVTLPVGRAGPFYVLVKADAGNRFAEGSELDNTGFDPALLDVTLAPPADLVAGTISLPANAQPGQAMDITYTVNNASTNAALGAWRDTLYLSRDDVLDTGDVVFGSVDVYGPVAGGTAYSRTVHATVPGVDPGEYKLIVRSDVRNVLVEASEANNLSASVDAVTLDVPALTLGQATTGTLAAGQSLFFKVTVGAGEALRFTLDGPGDDVAHDLWVSHASVPSRSRNDVGSGEQYTPDPVLTVPTTEAGVYYVRVDAGFASGAYSLRADLVPFTIERVSKDTVGNAGEATLRVDGARFDDGTRFQLVAADGRTFEAVAVSLRDAGRAYVTFDLFGAELGQYDLRALRVDTATGATVQATLADSVTVIEGEGPDAFLSISGPTAVQVNRDASFVLNYSNDGDGDTRAPLIIVTPSNGTQIGLSSKTLGTEPLFLLGTSLDGPIDLLRPGARYSLPVAYRAPGEAGFLSIQARPVQSDSTETIADWALIERALRPAGVQLAAWQTFWARVQPTLGSTMGELVDVLNDMAKRLSPAGDPIRDVRALFAAQMALDATWRPASAITGQLRQGNDAAAVVAGQTVTAWAPDGDSYVKAGSGVTDADGHFVIGGLTAGSYVLAIDNGAVDQDRDGVEDTLLPSVTVLASADTDAGTLYQQVQAPRPAAQESIPVVAVDEAGQAWVAWIKEDTLWVARRDGDHWVDAQRLVQGNVANVAMVASTKLLDGTGAGVMISWVAGEGNEAELFFAVGRIGGGAVQWSDAVQLTDDAVADSLPRLAVDALGRVTLVYLKEDASIQDDTDLYQMRLTLSAAGLVFTPAEVPAYNGISPESISFTGSWTIWENDFLFPMVLKGEVAIEAGVDGCDYNASIAGGINFEVGSDQPGPDDSAFSSNIKVGIKGNIKAQASWTADTETQDWKFKEATASVNATGEVSWGNGLLILLEKLGPQGFAASRLIQTGIGFVNRFTPLTITNGVKGSLGFSFEAMKWNSTPPTTSFRAPDDWGAVSMQLGAGAWLRATQDGVNDAKVEVSANLNAEFNLLPSLGLKKLSGNVAIEAEYKWFKFSASKDLFNIQSLSSDELMALAADDENGVFTIDSGLVIGTGNVYGDNALFGSAAAATDLFSDGAVALSTAPDGTLNAVWSRTVDPAAGINTDELRTAAYVNGEWVETGTIAGADGFISGLRTMFDASGRLVAVWTREDNNGAAGYASFDELNAARDRADIWYAVRAADGTWGTPQALAVTDQRDLQAALGMGSDGTVMLAWVATTEGADTLQVAAFDGTGFGPATVVATGDDYADATFARIGGSLELYWTTDLRATEARDPAIMSARLGAGGWSTPAGFSYVSLAGEAADEQGGVSATSLGSFNPTAILPHEPVPEDCLKCTPDKIKKIKESAPDCRPGGGSSTTLDPKTCIEKTITYAPCVTRPRDPNDILGPDGFGDEKWIKAADALDYTIRFENAADATAPAQVVTVTQTLDADLDPRSFRVTGFGFADVRVEPTQSRAFYSGRLDLRDTQGIYVDVTVNIDTATRVVTWTFTSIDPATGNVPVDANLGFLLPNDDSGRGDGFVSYTVKPLRNSATGTVIDAQARIVFDAEAPIDTPPIFNTLDAGLPSSRVEVLPATTDSPTFTVRWGGTDATGGSAIRDYEVYVSTDGGAFALWQLATTDTEALFEGEGGHVYAFYSLARDNAGNVEAAPATADASIRVLAQTGSIDGTVFNDIDFDGTRDEGEGAAEGWTVFVDVDADGVLDDGEASVVTAADGAWRFADLQPGTWRIAMQARSGYEITSPVAGYVDVAIAAGDAQTGRSFGTLALGAIGGVQFNDLNGNGQREAGEDGLAGWTVFIDADGDALLDEGERFTVTAADGSYAFANLRPGTYHVAAVTPEGWVQTRPGTASAGQSQTATVVTLAGSLASISLPACACGGTITTVAAQQAGWDEQLVELDQLRADPGYAGVDGSGVRVVVIDTGIDATHPFFDGRVVYQYDFADNDTQAIDRNGHGTHVAGVIAGADALFGGVAQGAELIVLKVFGDDGSGSFANLERALQWVNANAAAWNIGVVNLSLGDGANWADAGSRYGLGDEFAALAAQNVITVAAAGNNYANVNALGVAYPAADPAVLAVGAVWAGDFGGPWRFGNGGVDEATGSDHIASFSQRDDDQVDIFAPGARLTSAAIGGGVRTMQGTSQSAAYVSGVAALAQQMAHQHLGRALTVGEFHTLLASTAVTIHDGDDERDNVANSGLDFGRLDVKALADAIVAMGGGQAGGGDGGGDTGAGDGGTPVQPSAGGGTVTVTLNPGQVVSDADFGAFQLGQVAGLVFDDRDADGVRDDGEAGIAGATVFIDTNGNGQADDGETTVTTDAQGHWQLGGLRAGTLTFTEALPAGWARGAASGSHTVTVSSGLNRNDLDFGRHDVAPVAQDDSASTVADRAVSGNVLDNDSDPGRADLALLTVSLVSGPAHGTLTLGSNGAFTYTPASGYEGTDSFRYAVSDGVSQSEATVTLTVRHDLLRVQQFRGGHDGFTVGFSRPVAVDGLDIDGLAGDIVVTNAAGQVVAGSLFVAPDGLSARFLASGGVLADGTYTVRLRAGAEALRDTAGVLLDGDADGSAGGDWVGSFGVTRGNAVTVGLADTARGAGQALGVAIGDTGLAVRLSNGTGVTSVRFTLAYDPALLGVATLQRGSGLPAGATFSATSAGNGLIAVEISAAAGLPAGALTLAQLVATVPAGASYGAAGVIDVRELLVNGGAQAALDDDAVHVAAFAGDLNRDRQHSAADVTLMRQLLAGGIGRLPGWALVDGRLLGDVNGSGSFDAVDPLRLEQALAGTAGITVPIPGAPVVPPATPPVIRVTVPPRVVPPIVTPRLASTPLSTVTPLVSASATITANASIRVTL</sequence>
<keyword evidence="6 8" id="KW-0378">Hydrolase</keyword>
<accession>A0ABU9CCX6</accession>
<comment type="caution">
    <text evidence="14">The sequence shown here is derived from an EMBL/GenBank/DDBJ whole genome shotgun (WGS) entry which is preliminary data.</text>
</comment>
<name>A0ABU9CCX6_9BURK</name>
<evidence type="ECO:0000256" key="9">
    <source>
        <dbReference type="SAM" id="MobiDB-lite"/>
    </source>
</evidence>
<dbReference type="Proteomes" id="UP001365405">
    <property type="component" value="Unassembled WGS sequence"/>
</dbReference>
<dbReference type="InterPro" id="IPR013783">
    <property type="entry name" value="Ig-like_fold"/>
</dbReference>
<dbReference type="Gene3D" id="1.10.1330.10">
    <property type="entry name" value="Dockerin domain"/>
    <property type="match status" value="1"/>
</dbReference>
<feature type="active site" description="Charge relay system" evidence="8">
    <location>
        <position position="5644"/>
    </location>
</feature>
<dbReference type="InterPro" id="IPR011635">
    <property type="entry name" value="CARDB"/>
</dbReference>
<keyword evidence="3" id="KW-0964">Secreted</keyword>
<feature type="domain" description="SD-repeat containing protein B" evidence="12">
    <location>
        <begin position="5992"/>
        <end position="6080"/>
    </location>
</feature>
<dbReference type="Pfam" id="PF00082">
    <property type="entry name" value="Peptidase_S8"/>
    <property type="match status" value="1"/>
</dbReference>
<keyword evidence="7 8" id="KW-0720">Serine protease</keyword>
<feature type="domain" description="CARDB" evidence="11">
    <location>
        <begin position="1826"/>
        <end position="1932"/>
    </location>
</feature>
<evidence type="ECO:0000259" key="13">
    <source>
        <dbReference type="Pfam" id="PF24595"/>
    </source>
</evidence>
<evidence type="ECO:0000256" key="6">
    <source>
        <dbReference type="ARBA" id="ARBA00022801"/>
    </source>
</evidence>
<keyword evidence="15" id="KW-1185">Reference proteome</keyword>
<evidence type="ECO:0000256" key="1">
    <source>
        <dbReference type="ARBA" id="ARBA00004613"/>
    </source>
</evidence>
<dbReference type="SUPFAM" id="SSF117074">
    <property type="entry name" value="Hypothetical protein PA1324"/>
    <property type="match status" value="3"/>
</dbReference>
<dbReference type="PROSITE" id="PS51892">
    <property type="entry name" value="SUBTILASE"/>
    <property type="match status" value="1"/>
</dbReference>
<evidence type="ECO:0000256" key="7">
    <source>
        <dbReference type="ARBA" id="ARBA00022825"/>
    </source>
</evidence>
<organism evidence="14 15">
    <name type="scientific">Pseudaquabacterium inlustre</name>
    <dbReference type="NCBI Taxonomy" id="2984192"/>
    <lineage>
        <taxon>Bacteria</taxon>
        <taxon>Pseudomonadati</taxon>
        <taxon>Pseudomonadota</taxon>
        <taxon>Betaproteobacteria</taxon>
        <taxon>Burkholderiales</taxon>
        <taxon>Sphaerotilaceae</taxon>
        <taxon>Pseudaquabacterium</taxon>
    </lineage>
</organism>
<feature type="domain" description="Peptidase S8/S53" evidence="10">
    <location>
        <begin position="5635"/>
        <end position="5907"/>
    </location>
</feature>
<dbReference type="InterPro" id="IPR053786">
    <property type="entry name" value="LEPRxLL_CS"/>
</dbReference>